<comment type="subunit">
    <text evidence="3">Homotrimer.</text>
</comment>
<keyword evidence="7" id="KW-1185">Reference proteome</keyword>
<dbReference type="Gene3D" id="3.20.20.70">
    <property type="entry name" value="Aldolase class I"/>
    <property type="match status" value="1"/>
</dbReference>
<dbReference type="PANTHER" id="PTHR30246">
    <property type="entry name" value="2-KETO-3-DEOXY-6-PHOSPHOGLUCONATE ALDOLASE"/>
    <property type="match status" value="1"/>
</dbReference>
<keyword evidence="4" id="KW-0456">Lyase</keyword>
<dbReference type="RefSeq" id="WP_199039610.1">
    <property type="nucleotide sequence ID" value="NZ_JAELXS010000008.1"/>
</dbReference>
<comment type="pathway">
    <text evidence="1">Carbohydrate acid metabolism.</text>
</comment>
<organism evidence="6 7">
    <name type="scientific">Sphingomonas mollis</name>
    <dbReference type="NCBI Taxonomy" id="2795726"/>
    <lineage>
        <taxon>Bacteria</taxon>
        <taxon>Pseudomonadati</taxon>
        <taxon>Pseudomonadota</taxon>
        <taxon>Alphaproteobacteria</taxon>
        <taxon>Sphingomonadales</taxon>
        <taxon>Sphingomonadaceae</taxon>
        <taxon>Sphingomonas</taxon>
    </lineage>
</organism>
<proteinExistence type="inferred from homology"/>
<evidence type="ECO:0000256" key="1">
    <source>
        <dbReference type="ARBA" id="ARBA00004761"/>
    </source>
</evidence>
<dbReference type="Pfam" id="PF01081">
    <property type="entry name" value="Aldolase"/>
    <property type="match status" value="1"/>
</dbReference>
<gene>
    <name evidence="6" type="ORF">JAO74_14550</name>
</gene>
<dbReference type="PANTHER" id="PTHR30246:SF1">
    <property type="entry name" value="2-DEHYDRO-3-DEOXY-6-PHOSPHOGALACTONATE ALDOLASE-RELATED"/>
    <property type="match status" value="1"/>
</dbReference>
<accession>A0ABS0XTD1</accession>
<reference evidence="7" key="1">
    <citation type="submission" date="2020-12" db="EMBL/GenBank/DDBJ databases">
        <title>Hymenobacter sp.</title>
        <authorList>
            <person name="Kim M.K."/>
        </authorList>
    </citation>
    <scope>NUCLEOTIDE SEQUENCE [LARGE SCALE GENOMIC DNA]</scope>
    <source>
        <strain evidence="7">BT553</strain>
    </source>
</reference>
<comment type="similarity">
    <text evidence="2">Belongs to the KHG/KDPG aldolase family.</text>
</comment>
<evidence type="ECO:0000313" key="7">
    <source>
        <dbReference type="Proteomes" id="UP000640426"/>
    </source>
</evidence>
<dbReference type="InterPro" id="IPR013785">
    <property type="entry name" value="Aldolase_TIM"/>
</dbReference>
<dbReference type="SUPFAM" id="SSF51569">
    <property type="entry name" value="Aldolase"/>
    <property type="match status" value="1"/>
</dbReference>
<dbReference type="NCBIfam" id="NF006600">
    <property type="entry name" value="PRK09140.1"/>
    <property type="match status" value="1"/>
</dbReference>
<dbReference type="EMBL" id="JAELXS010000008">
    <property type="protein sequence ID" value="MBJ6123015.1"/>
    <property type="molecule type" value="Genomic_DNA"/>
</dbReference>
<evidence type="ECO:0000313" key="6">
    <source>
        <dbReference type="EMBL" id="MBJ6123015.1"/>
    </source>
</evidence>
<evidence type="ECO:0000256" key="2">
    <source>
        <dbReference type="ARBA" id="ARBA00006906"/>
    </source>
</evidence>
<keyword evidence="5" id="KW-0119">Carbohydrate metabolism</keyword>
<dbReference type="CDD" id="cd00452">
    <property type="entry name" value="KDPG_aldolase"/>
    <property type="match status" value="1"/>
</dbReference>
<dbReference type="InterPro" id="IPR000887">
    <property type="entry name" value="Aldlse_KDPG_KHG"/>
</dbReference>
<comment type="caution">
    <text evidence="6">The sequence shown here is derived from an EMBL/GenBank/DDBJ whole genome shotgun (WGS) entry which is preliminary data.</text>
</comment>
<evidence type="ECO:0000256" key="3">
    <source>
        <dbReference type="ARBA" id="ARBA00011233"/>
    </source>
</evidence>
<sequence>MTTPDIQRDELRDALTRCPLVAILRGITPPEVDAVGDALVDAGFSMIEVPLNSPDPFTSIARLVARLGDRALVGAGTVLTVEDVARLRDTGARLMISPNTNPAVITAAADAGLIALPGYFTPSEAFVALAAGAAGLKLFPAEAASPSVIKAHRAVLPKDVPILAVGGMTPDTIPDWREACDGFGLGSALYKPGQDAADVARQATRFVEAVAR</sequence>
<name>A0ABS0XTD1_9SPHN</name>
<protein>
    <submittedName>
        <fullName evidence="6">2-dehydro-3-deoxy-6-phosphogalactonate aldolase</fullName>
    </submittedName>
</protein>
<dbReference type="Proteomes" id="UP000640426">
    <property type="component" value="Unassembled WGS sequence"/>
</dbReference>
<evidence type="ECO:0000256" key="5">
    <source>
        <dbReference type="ARBA" id="ARBA00023277"/>
    </source>
</evidence>
<evidence type="ECO:0000256" key="4">
    <source>
        <dbReference type="ARBA" id="ARBA00023239"/>
    </source>
</evidence>